<dbReference type="PROSITE" id="PS01137">
    <property type="entry name" value="TATD_1"/>
    <property type="match status" value="1"/>
</dbReference>
<dbReference type="FunFam" id="3.20.20.140:FF:000005">
    <property type="entry name" value="TatD family hydrolase"/>
    <property type="match status" value="1"/>
</dbReference>
<dbReference type="PANTHER" id="PTHR46124:SF2">
    <property type="entry name" value="D-AMINOACYL-TRNA DEACYLASE"/>
    <property type="match status" value="1"/>
</dbReference>
<dbReference type="Gene3D" id="3.20.20.140">
    <property type="entry name" value="Metal-dependent hydrolases"/>
    <property type="match status" value="1"/>
</dbReference>
<dbReference type="AlphaFoldDB" id="A0A177LT89"/>
<dbReference type="EMBL" id="LUUH01000110">
    <property type="protein sequence ID" value="OAH96687.1"/>
    <property type="molecule type" value="Genomic_DNA"/>
</dbReference>
<gene>
    <name evidence="5" type="ORF">A1353_03400</name>
</gene>
<feature type="binding site" evidence="4">
    <location>
        <position position="205"/>
    </location>
    <ligand>
        <name>a divalent metal cation</name>
        <dbReference type="ChEBI" id="CHEBI:60240"/>
        <label>1</label>
    </ligand>
</feature>
<dbReference type="GO" id="GO:0004536">
    <property type="term" value="F:DNA nuclease activity"/>
    <property type="evidence" value="ECO:0007669"/>
    <property type="project" value="InterPro"/>
</dbReference>
<evidence type="ECO:0000256" key="1">
    <source>
        <dbReference type="ARBA" id="ARBA00009275"/>
    </source>
</evidence>
<dbReference type="Pfam" id="PF01026">
    <property type="entry name" value="TatD_DNase"/>
    <property type="match status" value="1"/>
</dbReference>
<dbReference type="GO" id="GO:0005829">
    <property type="term" value="C:cytosol"/>
    <property type="evidence" value="ECO:0007669"/>
    <property type="project" value="TreeGrafter"/>
</dbReference>
<comment type="similarity">
    <text evidence="1">Belongs to the metallo-dependent hydrolases superfamily. TatD-type hydrolase family.</text>
</comment>
<dbReference type="InterPro" id="IPR015991">
    <property type="entry name" value="TatD/YcfH-like"/>
</dbReference>
<dbReference type="InterPro" id="IPR032466">
    <property type="entry name" value="Metal_Hydrolase"/>
</dbReference>
<feature type="binding site" evidence="4">
    <location>
        <position position="155"/>
    </location>
    <ligand>
        <name>a divalent metal cation</name>
        <dbReference type="ChEBI" id="CHEBI:60240"/>
        <label>2</label>
    </ligand>
</feature>
<evidence type="ECO:0000256" key="4">
    <source>
        <dbReference type="PIRSR" id="PIRSR005902-1"/>
    </source>
</evidence>
<feature type="binding site" evidence="4">
    <location>
        <position position="6"/>
    </location>
    <ligand>
        <name>a divalent metal cation</name>
        <dbReference type="ChEBI" id="CHEBI:60240"/>
        <label>1</label>
    </ligand>
</feature>
<dbReference type="Proteomes" id="UP000077763">
    <property type="component" value="Unassembled WGS sequence"/>
</dbReference>
<dbReference type="GO" id="GO:0016788">
    <property type="term" value="F:hydrolase activity, acting on ester bonds"/>
    <property type="evidence" value="ECO:0007669"/>
    <property type="project" value="InterPro"/>
</dbReference>
<keyword evidence="2 4" id="KW-0479">Metal-binding</keyword>
<keyword evidence="3" id="KW-0378">Hydrolase</keyword>
<evidence type="ECO:0000256" key="2">
    <source>
        <dbReference type="ARBA" id="ARBA00022723"/>
    </source>
</evidence>
<comment type="caution">
    <text evidence="5">The sequence shown here is derived from an EMBL/GenBank/DDBJ whole genome shotgun (WGS) entry which is preliminary data.</text>
</comment>
<evidence type="ECO:0000313" key="5">
    <source>
        <dbReference type="EMBL" id="OAH96687.1"/>
    </source>
</evidence>
<reference evidence="6" key="1">
    <citation type="submission" date="2016-03" db="EMBL/GenBank/DDBJ databases">
        <authorList>
            <person name="Heylen K."/>
            <person name="De Vos P."/>
            <person name="Vekeman B."/>
        </authorList>
    </citation>
    <scope>NUCLEOTIDE SEQUENCE [LARGE SCALE GENOMIC DNA]</scope>
    <source>
        <strain evidence="6">R-45371</strain>
    </source>
</reference>
<dbReference type="SUPFAM" id="SSF51556">
    <property type="entry name" value="Metallo-dependent hydrolases"/>
    <property type="match status" value="1"/>
</dbReference>
<accession>A0A177LT89</accession>
<dbReference type="InterPro" id="IPR001130">
    <property type="entry name" value="TatD-like"/>
</dbReference>
<dbReference type="RefSeq" id="WP_064038880.1">
    <property type="nucleotide sequence ID" value="NZ_LUUH01000110.1"/>
</dbReference>
<feature type="binding site" evidence="4">
    <location>
        <position position="8"/>
    </location>
    <ligand>
        <name>a divalent metal cation</name>
        <dbReference type="ChEBI" id="CHEBI:60240"/>
        <label>1</label>
    </ligand>
</feature>
<feature type="binding site" evidence="4">
    <location>
        <position position="130"/>
    </location>
    <ligand>
        <name>a divalent metal cation</name>
        <dbReference type="ChEBI" id="CHEBI:60240"/>
        <label>2</label>
    </ligand>
</feature>
<name>A0A177LT89_METMH</name>
<feature type="binding site" evidence="4">
    <location>
        <position position="94"/>
    </location>
    <ligand>
        <name>a divalent metal cation</name>
        <dbReference type="ChEBI" id="CHEBI:60240"/>
        <label>1</label>
    </ligand>
</feature>
<dbReference type="PANTHER" id="PTHR46124">
    <property type="entry name" value="D-AMINOACYL-TRNA DEACYLASE"/>
    <property type="match status" value="1"/>
</dbReference>
<dbReference type="PIRSF" id="PIRSF005902">
    <property type="entry name" value="DNase_TatD"/>
    <property type="match status" value="1"/>
</dbReference>
<proteinExistence type="inferred from homology"/>
<dbReference type="CDD" id="cd01310">
    <property type="entry name" value="TatD_DNAse"/>
    <property type="match status" value="1"/>
</dbReference>
<protein>
    <submittedName>
        <fullName evidence="5">Deoxyribonuclease</fullName>
    </submittedName>
</protein>
<dbReference type="GO" id="GO:0046872">
    <property type="term" value="F:metal ion binding"/>
    <property type="evidence" value="ECO:0007669"/>
    <property type="project" value="UniProtKB-KW"/>
</dbReference>
<evidence type="ECO:0000256" key="3">
    <source>
        <dbReference type="ARBA" id="ARBA00022801"/>
    </source>
</evidence>
<evidence type="ECO:0000313" key="6">
    <source>
        <dbReference type="Proteomes" id="UP000077763"/>
    </source>
</evidence>
<organism evidence="5 6">
    <name type="scientific">Methylomonas methanica</name>
    <dbReference type="NCBI Taxonomy" id="421"/>
    <lineage>
        <taxon>Bacteria</taxon>
        <taxon>Pseudomonadati</taxon>
        <taxon>Pseudomonadota</taxon>
        <taxon>Gammaproteobacteria</taxon>
        <taxon>Methylococcales</taxon>
        <taxon>Methylococcaceae</taxon>
        <taxon>Methylomonas</taxon>
    </lineage>
</organism>
<sequence length="266" mass="29973">MFIDSHCHLDRIDLAPYANDFNTFVDAARAANISHMLCIAIDMEAYPAMLEQVMPYSDISLSVGVHPNVHDGREPTLDDLLQLADNEKVIAIGETGLDYFRSEGDLEWQFQRFRTHIAAAKILNKPLIIHTREAGHDSLDVLREEGADQVGGIIHCFTEDWAYAEKALDLNFYISFSGIVTFKNAEAIKDVARKIPADRFLIETDSPYLAPVPYRGKPNYPTYVRYVAEHIADLRGTSIEVIAEQSSENFYRLFARSSADSLRQAS</sequence>
<dbReference type="InterPro" id="IPR018228">
    <property type="entry name" value="DNase_TatD-rel_CS"/>
</dbReference>
<dbReference type="NCBIfam" id="TIGR00010">
    <property type="entry name" value="YchF/TatD family DNA exonuclease"/>
    <property type="match status" value="1"/>
</dbReference>